<dbReference type="Proteomes" id="UP001549320">
    <property type="component" value="Unassembled WGS sequence"/>
</dbReference>
<evidence type="ECO:0000256" key="1">
    <source>
        <dbReference type="SAM" id="Phobius"/>
    </source>
</evidence>
<evidence type="ECO:0000259" key="2">
    <source>
        <dbReference type="Pfam" id="PF07331"/>
    </source>
</evidence>
<keyword evidence="1" id="KW-0472">Membrane</keyword>
<keyword evidence="1" id="KW-1133">Transmembrane helix</keyword>
<accession>A0ABV2QH63</accession>
<protein>
    <recommendedName>
        <fullName evidence="2">DUF1468 domain-containing protein</fullName>
    </recommendedName>
</protein>
<feature type="domain" description="DUF1468" evidence="2">
    <location>
        <begin position="11"/>
        <end position="156"/>
    </location>
</feature>
<proteinExistence type="predicted"/>
<organism evidence="3 4">
    <name type="scientific">Ottowia thiooxydans</name>
    <dbReference type="NCBI Taxonomy" id="219182"/>
    <lineage>
        <taxon>Bacteria</taxon>
        <taxon>Pseudomonadati</taxon>
        <taxon>Pseudomonadota</taxon>
        <taxon>Betaproteobacteria</taxon>
        <taxon>Burkholderiales</taxon>
        <taxon>Comamonadaceae</taxon>
        <taxon>Ottowia</taxon>
    </lineage>
</organism>
<feature type="transmembrane region" description="Helical" evidence="1">
    <location>
        <begin position="43"/>
        <end position="66"/>
    </location>
</feature>
<evidence type="ECO:0000313" key="4">
    <source>
        <dbReference type="Proteomes" id="UP001549320"/>
    </source>
</evidence>
<feature type="transmembrane region" description="Helical" evidence="1">
    <location>
        <begin position="133"/>
        <end position="156"/>
    </location>
</feature>
<name>A0ABV2QH63_9BURK</name>
<dbReference type="EMBL" id="JBEPSH010000017">
    <property type="protein sequence ID" value="MET4580374.1"/>
    <property type="molecule type" value="Genomic_DNA"/>
</dbReference>
<dbReference type="InterPro" id="IPR009936">
    <property type="entry name" value="DUF1468"/>
</dbReference>
<keyword evidence="4" id="KW-1185">Reference proteome</keyword>
<feature type="transmembrane region" description="Helical" evidence="1">
    <location>
        <begin position="105"/>
        <end position="126"/>
    </location>
</feature>
<gene>
    <name evidence="3" type="ORF">ABIE13_005515</name>
</gene>
<dbReference type="Pfam" id="PF07331">
    <property type="entry name" value="TctB"/>
    <property type="match status" value="1"/>
</dbReference>
<keyword evidence="1" id="KW-0812">Transmembrane</keyword>
<comment type="caution">
    <text evidence="3">The sequence shown here is derived from an EMBL/GenBank/DDBJ whole genome shotgun (WGS) entry which is preliminary data.</text>
</comment>
<feature type="transmembrane region" description="Helical" evidence="1">
    <location>
        <begin position="12"/>
        <end position="31"/>
    </location>
</feature>
<reference evidence="3 4" key="1">
    <citation type="submission" date="2024-06" db="EMBL/GenBank/DDBJ databases">
        <title>Sorghum-associated microbial communities from plants grown in Nebraska, USA.</title>
        <authorList>
            <person name="Schachtman D."/>
        </authorList>
    </citation>
    <scope>NUCLEOTIDE SEQUENCE [LARGE SCALE GENOMIC DNA]</scope>
    <source>
        <strain evidence="3 4">2709</strain>
    </source>
</reference>
<evidence type="ECO:0000313" key="3">
    <source>
        <dbReference type="EMBL" id="MET4580374.1"/>
    </source>
</evidence>
<feature type="transmembrane region" description="Helical" evidence="1">
    <location>
        <begin position="78"/>
        <end position="99"/>
    </location>
</feature>
<sequence>MHLRIKRKKDFIAGLMFAAVGAAFAIGAFDYTVGSAARMGPGYFPLMVGVLLTVLGSAVALSALGSQPGGEGDPVGRIAWKPLGFIIGANLLFGLLLVGLPSLGLPAMGLIVAVYALVIVSCMAGAAFSMKTALVLATVLAVGSYLTFVMGLGLQFQVWPTFISS</sequence>